<dbReference type="CDD" id="cd01189">
    <property type="entry name" value="INT_ICEBs1_C_like"/>
    <property type="match status" value="1"/>
</dbReference>
<dbReference type="InterPro" id="IPR028259">
    <property type="entry name" value="AP2-like_int_N"/>
</dbReference>
<dbReference type="RefSeq" id="WP_003636343.1">
    <property type="nucleotide sequence ID" value="NZ_AZDF01000026.1"/>
</dbReference>
<dbReference type="PANTHER" id="PTHR30349">
    <property type="entry name" value="PHAGE INTEGRASE-RELATED"/>
    <property type="match status" value="1"/>
</dbReference>
<evidence type="ECO:0000259" key="4">
    <source>
        <dbReference type="PROSITE" id="PS51898"/>
    </source>
</evidence>
<evidence type="ECO:0000313" key="5">
    <source>
        <dbReference type="EMBL" id="EEI25814.1"/>
    </source>
</evidence>
<keyword evidence="3" id="KW-0233">DNA recombination</keyword>
<keyword evidence="2" id="KW-0238">DNA-binding</keyword>
<dbReference type="Proteomes" id="UP000003752">
    <property type="component" value="Unassembled WGS sequence"/>
</dbReference>
<comment type="similarity">
    <text evidence="1">Belongs to the 'phage' integrase family.</text>
</comment>
<dbReference type="SUPFAM" id="SSF56349">
    <property type="entry name" value="DNA breaking-rejoining enzymes"/>
    <property type="match status" value="1"/>
</dbReference>
<keyword evidence="6" id="KW-1185">Reference proteome</keyword>
<dbReference type="Pfam" id="PF00589">
    <property type="entry name" value="Phage_integrase"/>
    <property type="match status" value="1"/>
</dbReference>
<accession>C0XFJ3</accession>
<dbReference type="GO" id="GO:0003677">
    <property type="term" value="F:DNA binding"/>
    <property type="evidence" value="ECO:0007669"/>
    <property type="project" value="UniProtKB-KW"/>
</dbReference>
<dbReference type="InterPro" id="IPR002104">
    <property type="entry name" value="Integrase_catalytic"/>
</dbReference>
<comment type="caution">
    <text evidence="5">The sequence shown here is derived from an EMBL/GenBank/DDBJ whole genome shotgun (WGS) entry which is preliminary data.</text>
</comment>
<dbReference type="EMBL" id="ACGP01000003">
    <property type="protein sequence ID" value="EEI25814.1"/>
    <property type="molecule type" value="Genomic_DNA"/>
</dbReference>
<dbReference type="InterPro" id="IPR011010">
    <property type="entry name" value="DNA_brk_join_enz"/>
</dbReference>
<dbReference type="InterPro" id="IPR050090">
    <property type="entry name" value="Tyrosine_recombinase_XerCD"/>
</dbReference>
<dbReference type="InterPro" id="IPR010998">
    <property type="entry name" value="Integrase_recombinase_N"/>
</dbReference>
<evidence type="ECO:0000256" key="2">
    <source>
        <dbReference type="ARBA" id="ARBA00023125"/>
    </source>
</evidence>
<dbReference type="GO" id="GO:0006310">
    <property type="term" value="P:DNA recombination"/>
    <property type="evidence" value="ECO:0007669"/>
    <property type="project" value="UniProtKB-KW"/>
</dbReference>
<reference evidence="5 6" key="1">
    <citation type="submission" date="2009-01" db="EMBL/GenBank/DDBJ databases">
        <authorList>
            <person name="Qin X."/>
            <person name="Bachman B."/>
            <person name="Battles P."/>
            <person name="Bell A."/>
            <person name="Bess C."/>
            <person name="Bickham C."/>
            <person name="Chaboub L."/>
            <person name="Chen D."/>
            <person name="Coyle M."/>
            <person name="Deiros D.R."/>
            <person name="Dinh H."/>
            <person name="Forbes L."/>
            <person name="Fowler G."/>
            <person name="Francisco L."/>
            <person name="Fu Q."/>
            <person name="Gubbala S."/>
            <person name="Hale W."/>
            <person name="Han Y."/>
            <person name="Hemphill L."/>
            <person name="Highlander S.K."/>
            <person name="Hirani K."/>
            <person name="Hogues M."/>
            <person name="Jackson L."/>
            <person name="Jakkamsetti A."/>
            <person name="Javaid M."/>
            <person name="Jiang H."/>
            <person name="Korchina V."/>
            <person name="Kovar C."/>
            <person name="Lara F."/>
            <person name="Lee S."/>
            <person name="Mata R."/>
            <person name="Mathew T."/>
            <person name="Moen C."/>
            <person name="Morales K."/>
            <person name="Munidasa M."/>
            <person name="Nazareth L."/>
            <person name="Ngo R."/>
            <person name="Nguyen L."/>
            <person name="Okwuonu G."/>
            <person name="Ongeri F."/>
            <person name="Patil S."/>
            <person name="Petrosino J."/>
            <person name="Pham C."/>
            <person name="Pham P."/>
            <person name="Pu L.-L."/>
            <person name="Puazo M."/>
            <person name="Raj R."/>
            <person name="Reid J."/>
            <person name="Rouhana J."/>
            <person name="Saada N."/>
            <person name="Shang Y."/>
            <person name="Simmons D."/>
            <person name="Thornton R."/>
            <person name="Warren J."/>
            <person name="Weissenberger G."/>
            <person name="Zhang J."/>
            <person name="Zhang L."/>
            <person name="Zhou C."/>
            <person name="Zhu D."/>
            <person name="Muzny D."/>
            <person name="Worley K."/>
            <person name="Gibbs R."/>
        </authorList>
    </citation>
    <scope>NUCLEOTIDE SEQUENCE [LARGE SCALE GENOMIC DNA]</scope>
    <source>
        <strain evidence="6">ATCC 8290 / DSM 20176 / CCUG 30140 / JCM 1155 / KCTC 3500 / NBRC 15886 / NCIMB 8040 / NRRL B-1843 / 9</strain>
    </source>
</reference>
<dbReference type="Gene3D" id="1.10.443.10">
    <property type="entry name" value="Intergrase catalytic core"/>
    <property type="match status" value="1"/>
</dbReference>
<dbReference type="PROSITE" id="PS51898">
    <property type="entry name" value="TYR_RECOMBINASE"/>
    <property type="match status" value="1"/>
</dbReference>
<sequence>MASIRKRGTGYQVRYYYYDMDGHEREKSKSGFKTKSAARLFASRVEIDYQNGLNIATGDRPFADYFDYFYHTYKEPKIKFMTQQRYKITSRVLHKYFGKTSLKNMNRQRYQQFINHYGSDHAKDTVYKVNSLVRAAAQNAILDDLIHKDFTQRVEIIYDKSRDKKIEYLNIDEVKRLASYLENNLNPNYTSSFMILTALLTGARLGEIQALTWKDINFNFKTISISKSWNYMQGGGFQDTKNEGSKRIISVNNNLLDDLKILKDHRKDKSMVFMNQFNTIPSSSALNKKLRQSLKDLGINRSGFHFHSLRHTHVAYLLACGIDIYIISKRLGHTNISTTTRTYSYLIDEYKAKNDEQIRNELDKLLPQEKVNQVSKGNR</sequence>
<dbReference type="AlphaFoldDB" id="C0XFJ3"/>
<dbReference type="GO" id="GO:0015074">
    <property type="term" value="P:DNA integration"/>
    <property type="evidence" value="ECO:0007669"/>
    <property type="project" value="InterPro"/>
</dbReference>
<dbReference type="HOGENOM" id="CLU_027562_17_6_9"/>
<evidence type="ECO:0000256" key="3">
    <source>
        <dbReference type="ARBA" id="ARBA00023172"/>
    </source>
</evidence>
<proteinExistence type="inferred from homology"/>
<evidence type="ECO:0000313" key="6">
    <source>
        <dbReference type="Proteomes" id="UP000003752"/>
    </source>
</evidence>
<protein>
    <submittedName>
        <fullName evidence="5">Site-specific recombinase, phage integrase family</fullName>
    </submittedName>
</protein>
<gene>
    <name evidence="5" type="primary">xerC</name>
    <name evidence="5" type="ORF">HMPREF0519_0004</name>
</gene>
<evidence type="ECO:0000256" key="1">
    <source>
        <dbReference type="ARBA" id="ARBA00008857"/>
    </source>
</evidence>
<dbReference type="InterPro" id="IPR013762">
    <property type="entry name" value="Integrase-like_cat_sf"/>
</dbReference>
<dbReference type="Gene3D" id="1.10.150.130">
    <property type="match status" value="1"/>
</dbReference>
<feature type="domain" description="Tyr recombinase" evidence="4">
    <location>
        <begin position="164"/>
        <end position="356"/>
    </location>
</feature>
<dbReference type="PANTHER" id="PTHR30349:SF64">
    <property type="entry name" value="PROPHAGE INTEGRASE INTD-RELATED"/>
    <property type="match status" value="1"/>
</dbReference>
<dbReference type="SMR" id="C0XFJ3"/>
<organism evidence="5 6">
    <name type="scientific">Lentilactobacillus hilgardii (strain ATCC 8290 / DSM 20176 / CCUG 30140 / JCM 1155 / KCTC 3500 / NBRC 15886 / NCIMB 8040 / NRRL B-1843 / 9)</name>
    <dbReference type="NCBI Taxonomy" id="1423757"/>
    <lineage>
        <taxon>Bacteria</taxon>
        <taxon>Bacillati</taxon>
        <taxon>Bacillota</taxon>
        <taxon>Bacilli</taxon>
        <taxon>Lactobacillales</taxon>
        <taxon>Lactobacillaceae</taxon>
        <taxon>Lentilactobacillus</taxon>
    </lineage>
</organism>
<name>C0XFJ3_LENH9</name>
<dbReference type="Pfam" id="PF14657">
    <property type="entry name" value="Arm-DNA-bind_4"/>
    <property type="match status" value="1"/>
</dbReference>